<dbReference type="KEGG" id="rul:UC8_31640"/>
<evidence type="ECO:0000256" key="1">
    <source>
        <dbReference type="ARBA" id="ARBA00023002"/>
    </source>
</evidence>
<dbReference type="InterPro" id="IPR036188">
    <property type="entry name" value="FAD/NAD-bd_sf"/>
</dbReference>
<keyword evidence="2" id="KW-0503">Monooxygenase</keyword>
<dbReference type="PANTHER" id="PTHR43747:SF5">
    <property type="entry name" value="FAD-BINDING DOMAIN-CONTAINING PROTEIN"/>
    <property type="match status" value="1"/>
</dbReference>
<dbReference type="RefSeq" id="WP_068131911.1">
    <property type="nucleotide sequence ID" value="NZ_CP042914.1"/>
</dbReference>
<protein>
    <submittedName>
        <fullName evidence="3">Tryptophan halogenase</fullName>
    </submittedName>
</protein>
<dbReference type="InterPro" id="IPR006905">
    <property type="entry name" value="Flavin_halogenase"/>
</dbReference>
<dbReference type="EMBL" id="CP042914">
    <property type="protein sequence ID" value="QEG41145.1"/>
    <property type="molecule type" value="Genomic_DNA"/>
</dbReference>
<evidence type="ECO:0000256" key="2">
    <source>
        <dbReference type="ARBA" id="ARBA00023033"/>
    </source>
</evidence>
<reference evidence="3 4" key="1">
    <citation type="submission" date="2019-08" db="EMBL/GenBank/DDBJ databases">
        <title>Deep-cultivation of Planctomycetes and their phenomic and genomic characterization uncovers novel biology.</title>
        <authorList>
            <person name="Wiegand S."/>
            <person name="Jogler M."/>
            <person name="Boedeker C."/>
            <person name="Pinto D."/>
            <person name="Vollmers J."/>
            <person name="Rivas-Marin E."/>
            <person name="Kohn T."/>
            <person name="Peeters S.H."/>
            <person name="Heuer A."/>
            <person name="Rast P."/>
            <person name="Oberbeckmann S."/>
            <person name="Bunk B."/>
            <person name="Jeske O."/>
            <person name="Meyerdierks A."/>
            <person name="Storesund J.E."/>
            <person name="Kallscheuer N."/>
            <person name="Luecker S."/>
            <person name="Lage O.M."/>
            <person name="Pohl T."/>
            <person name="Merkel B.J."/>
            <person name="Hornburger P."/>
            <person name="Mueller R.-W."/>
            <person name="Bruemmer F."/>
            <person name="Labrenz M."/>
            <person name="Spormann A.M."/>
            <person name="Op den Camp H."/>
            <person name="Overmann J."/>
            <person name="Amann R."/>
            <person name="Jetten M.S.M."/>
            <person name="Mascher T."/>
            <person name="Medema M.H."/>
            <person name="Devos D.P."/>
            <person name="Kaster A.-K."/>
            <person name="Ovreas L."/>
            <person name="Rohde M."/>
            <person name="Galperin M.Y."/>
            <person name="Jogler C."/>
        </authorList>
    </citation>
    <scope>NUCLEOTIDE SEQUENCE [LARGE SCALE GENOMIC DNA]</scope>
    <source>
        <strain evidence="3 4">UC8</strain>
    </source>
</reference>
<accession>A0A5B9QUW6</accession>
<dbReference type="GO" id="GO:0004497">
    <property type="term" value="F:monooxygenase activity"/>
    <property type="evidence" value="ECO:0007669"/>
    <property type="project" value="UniProtKB-KW"/>
</dbReference>
<evidence type="ECO:0000313" key="3">
    <source>
        <dbReference type="EMBL" id="QEG41145.1"/>
    </source>
</evidence>
<keyword evidence="4" id="KW-1185">Reference proteome</keyword>
<gene>
    <name evidence="3" type="ORF">UC8_31640</name>
</gene>
<keyword evidence="1" id="KW-0560">Oxidoreductase</keyword>
<organism evidence="3 4">
    <name type="scientific">Roseimaritima ulvae</name>
    <dbReference type="NCBI Taxonomy" id="980254"/>
    <lineage>
        <taxon>Bacteria</taxon>
        <taxon>Pseudomonadati</taxon>
        <taxon>Planctomycetota</taxon>
        <taxon>Planctomycetia</taxon>
        <taxon>Pirellulales</taxon>
        <taxon>Pirellulaceae</taxon>
        <taxon>Roseimaritima</taxon>
    </lineage>
</organism>
<dbReference type="Proteomes" id="UP000325286">
    <property type="component" value="Chromosome"/>
</dbReference>
<sequence length="506" mass="56294">MREHHAVDVAVVGAGCGGSLIALLLNRIGLSVVLLDRGSHPRFAIGESSTPTADLVLRDLAQRYELPALLPLSQYGTWKANYPQLTCGLKRGFSYFHQCPGQPFRPLSDHSNELLVAASSDDRHADTHWLRSDVDAFLVRQVQAAGIPYIDQTEFIAEQCQPTWKLSGSRENIPLSITAKFLIDATGEAAFLPHILGLTNKTSRMRTNSRALFAHFEGVTPWQEMLVAQNADLDAYPFRSDIAAVHHLLQEGWMWQLRFDNGVTSVGFALEGGCQAGPAKLSPTAEWNALLERYPTLADQFADARVVAPERGLTRTGRLQRRWEPSAGENWALLPHTAGFVDPLYSPGLAQTMCGVERLVGLLEQHWGRESLPERLAGYQRTVAAELDLIDRLVHGSYRCRHHFDLFVPYSMLYFAAATTYEQRRLEHGFDPGKAAPAFLCADEADFQAIVGELQQRLEHALASPDRRPASDRFFAEVAEAIAPYNHVGLCDRTVHNMYHHTAVNP</sequence>
<dbReference type="SUPFAM" id="SSF51905">
    <property type="entry name" value="FAD/NAD(P)-binding domain"/>
    <property type="match status" value="1"/>
</dbReference>
<dbReference type="Gene3D" id="3.50.50.60">
    <property type="entry name" value="FAD/NAD(P)-binding domain"/>
    <property type="match status" value="1"/>
</dbReference>
<name>A0A5B9QUW6_9BACT</name>
<dbReference type="PANTHER" id="PTHR43747">
    <property type="entry name" value="FAD-BINDING PROTEIN"/>
    <property type="match status" value="1"/>
</dbReference>
<proteinExistence type="predicted"/>
<evidence type="ECO:0000313" key="4">
    <source>
        <dbReference type="Proteomes" id="UP000325286"/>
    </source>
</evidence>
<dbReference type="InterPro" id="IPR050816">
    <property type="entry name" value="Flavin-dep_Halogenase_NPB"/>
</dbReference>
<dbReference type="Pfam" id="PF04820">
    <property type="entry name" value="Trp_halogenase"/>
    <property type="match status" value="1"/>
</dbReference>
<dbReference type="AlphaFoldDB" id="A0A5B9QUW6"/>